<dbReference type="Pfam" id="PF13602">
    <property type="entry name" value="ADH_zinc_N_2"/>
    <property type="match status" value="1"/>
</dbReference>
<dbReference type="Gene3D" id="3.40.50.150">
    <property type="entry name" value="Vaccinia Virus protein VP39"/>
    <property type="match status" value="1"/>
</dbReference>
<dbReference type="Gene3D" id="3.40.47.10">
    <property type="match status" value="1"/>
</dbReference>
<dbReference type="Gene3D" id="3.40.366.10">
    <property type="entry name" value="Malonyl-Coenzyme A Acyl Carrier Protein, domain 2"/>
    <property type="match status" value="1"/>
</dbReference>
<dbReference type="InterPro" id="IPR020843">
    <property type="entry name" value="ER"/>
</dbReference>
<feature type="region of interest" description="C-terminal hotdog fold" evidence="11">
    <location>
        <begin position="807"/>
        <end position="946"/>
    </location>
</feature>
<dbReference type="SMART" id="SM00822">
    <property type="entry name" value="PKS_KR"/>
    <property type="match status" value="1"/>
</dbReference>
<dbReference type="Gene3D" id="3.10.129.110">
    <property type="entry name" value="Polyketide synthase dehydratase"/>
    <property type="match status" value="1"/>
</dbReference>
<evidence type="ECO:0000256" key="5">
    <source>
        <dbReference type="ARBA" id="ARBA00022832"/>
    </source>
</evidence>
<proteinExistence type="predicted"/>
<dbReference type="Pfam" id="PF00698">
    <property type="entry name" value="Acyl_transf_1"/>
    <property type="match status" value="1"/>
</dbReference>
<evidence type="ECO:0000256" key="7">
    <source>
        <dbReference type="ARBA" id="ARBA00023002"/>
    </source>
</evidence>
<dbReference type="InterPro" id="IPR029063">
    <property type="entry name" value="SAM-dependent_MTases_sf"/>
</dbReference>
<evidence type="ECO:0000256" key="2">
    <source>
        <dbReference type="ARBA" id="ARBA00022516"/>
    </source>
</evidence>
<evidence type="ECO:0000256" key="10">
    <source>
        <dbReference type="ARBA" id="ARBA00023268"/>
    </source>
</evidence>
<dbReference type="SUPFAM" id="SSF53474">
    <property type="entry name" value="alpha/beta-Hydrolases"/>
    <property type="match status" value="1"/>
</dbReference>
<keyword evidence="16" id="KW-1185">Reference proteome</keyword>
<gene>
    <name evidence="15" type="ORF">OSB1V03_LOCUS8056</name>
</gene>
<dbReference type="Pfam" id="PF21149">
    <property type="entry name" value="FAS_pseudo-KR"/>
    <property type="match status" value="1"/>
</dbReference>
<dbReference type="InterPro" id="IPR014031">
    <property type="entry name" value="Ketoacyl_synth_C"/>
</dbReference>
<keyword evidence="7" id="KW-0560">Oxidoreductase</keyword>
<dbReference type="Pfam" id="PF08659">
    <property type="entry name" value="KR"/>
    <property type="match status" value="1"/>
</dbReference>
<organism evidence="15">
    <name type="scientific">Medioppia subpectinata</name>
    <dbReference type="NCBI Taxonomy" id="1979941"/>
    <lineage>
        <taxon>Eukaryota</taxon>
        <taxon>Metazoa</taxon>
        <taxon>Ecdysozoa</taxon>
        <taxon>Arthropoda</taxon>
        <taxon>Chelicerata</taxon>
        <taxon>Arachnida</taxon>
        <taxon>Acari</taxon>
        <taxon>Acariformes</taxon>
        <taxon>Sarcoptiformes</taxon>
        <taxon>Oribatida</taxon>
        <taxon>Brachypylina</taxon>
        <taxon>Oppioidea</taxon>
        <taxon>Oppiidae</taxon>
        <taxon>Medioppia</taxon>
    </lineage>
</organism>
<dbReference type="SUPFAM" id="SSF52151">
    <property type="entry name" value="FabD/lysophospholipase-like"/>
    <property type="match status" value="1"/>
</dbReference>
<dbReference type="CDD" id="cd05195">
    <property type="entry name" value="enoyl_red"/>
    <property type="match status" value="1"/>
</dbReference>
<dbReference type="Gene3D" id="3.40.50.1820">
    <property type="entry name" value="alpha/beta hydrolase"/>
    <property type="match status" value="1"/>
</dbReference>
<dbReference type="InterPro" id="IPR032821">
    <property type="entry name" value="PKS_assoc"/>
</dbReference>
<dbReference type="GO" id="GO:0016491">
    <property type="term" value="F:oxidoreductase activity"/>
    <property type="evidence" value="ECO:0007669"/>
    <property type="project" value="UniProtKB-KW"/>
</dbReference>
<dbReference type="InterPro" id="IPR016035">
    <property type="entry name" value="Acyl_Trfase/lysoPLipase"/>
</dbReference>
<dbReference type="Gene3D" id="3.40.50.720">
    <property type="entry name" value="NAD(P)-binding Rossmann-like Domain"/>
    <property type="match status" value="1"/>
</dbReference>
<dbReference type="InterPro" id="IPR049552">
    <property type="entry name" value="PKS_DH_N"/>
</dbReference>
<dbReference type="SUPFAM" id="SSF47336">
    <property type="entry name" value="ACP-like"/>
    <property type="match status" value="1"/>
</dbReference>
<dbReference type="OrthoDB" id="329835at2759"/>
<evidence type="ECO:0000259" key="14">
    <source>
        <dbReference type="PROSITE" id="PS52019"/>
    </source>
</evidence>
<dbReference type="Pfam" id="PF00550">
    <property type="entry name" value="PP-binding"/>
    <property type="match status" value="1"/>
</dbReference>
<dbReference type="InterPro" id="IPR009081">
    <property type="entry name" value="PP-bd_ACP"/>
</dbReference>
<accession>A0A7R9KQR1</accession>
<dbReference type="SMART" id="SM00825">
    <property type="entry name" value="PKS_KS"/>
    <property type="match status" value="1"/>
</dbReference>
<dbReference type="UniPathway" id="UPA00094"/>
<evidence type="ECO:0000259" key="12">
    <source>
        <dbReference type="PROSITE" id="PS50075"/>
    </source>
</evidence>
<dbReference type="Gene3D" id="3.90.180.10">
    <property type="entry name" value="Medium-chain alcohol dehydrogenases, catalytic domain"/>
    <property type="match status" value="1"/>
</dbReference>
<feature type="region of interest" description="N-terminal hotdog fold" evidence="11">
    <location>
        <begin position="663"/>
        <end position="790"/>
    </location>
</feature>
<keyword evidence="1" id="KW-0596">Phosphopantetheine</keyword>
<dbReference type="InterPro" id="IPR014043">
    <property type="entry name" value="Acyl_transferase_dom"/>
</dbReference>
<dbReference type="InterPro" id="IPR001227">
    <property type="entry name" value="Ac_transferase_dom_sf"/>
</dbReference>
<keyword evidence="8" id="KW-0443">Lipid metabolism</keyword>
<evidence type="ECO:0000256" key="6">
    <source>
        <dbReference type="ARBA" id="ARBA00022857"/>
    </source>
</evidence>
<feature type="active site" description="Proton donor; for dehydratase activity" evidence="11">
    <location>
        <position position="859"/>
    </location>
</feature>
<dbReference type="SMART" id="SM00829">
    <property type="entry name" value="PKS_ER"/>
    <property type="match status" value="1"/>
</dbReference>
<dbReference type="SUPFAM" id="SSF51735">
    <property type="entry name" value="NAD(P)-binding Rossmann-fold domains"/>
    <property type="match status" value="2"/>
</dbReference>
<dbReference type="InterPro" id="IPR049900">
    <property type="entry name" value="PKS_mFAS_DH"/>
</dbReference>
<dbReference type="PROSITE" id="PS52004">
    <property type="entry name" value="KS3_2"/>
    <property type="match status" value="1"/>
</dbReference>
<dbReference type="PROSITE" id="PS52019">
    <property type="entry name" value="PKS_MFAS_DH"/>
    <property type="match status" value="1"/>
</dbReference>
<dbReference type="Proteomes" id="UP000759131">
    <property type="component" value="Unassembled WGS sequence"/>
</dbReference>
<evidence type="ECO:0000256" key="11">
    <source>
        <dbReference type="PROSITE-ProRule" id="PRU01363"/>
    </source>
</evidence>
<dbReference type="PANTHER" id="PTHR43775">
    <property type="entry name" value="FATTY ACID SYNTHASE"/>
    <property type="match status" value="1"/>
</dbReference>
<keyword evidence="3" id="KW-0597">Phosphoprotein</keyword>
<dbReference type="Pfam" id="PF16197">
    <property type="entry name" value="KAsynt_C_assoc"/>
    <property type="match status" value="1"/>
</dbReference>
<dbReference type="CDD" id="cd00833">
    <property type="entry name" value="PKS"/>
    <property type="match status" value="1"/>
</dbReference>
<evidence type="ECO:0000259" key="13">
    <source>
        <dbReference type="PROSITE" id="PS52004"/>
    </source>
</evidence>
<dbReference type="SUPFAM" id="SSF55048">
    <property type="entry name" value="Probable ACP-binding domain of malonyl-CoA ACP transacylase"/>
    <property type="match status" value="1"/>
</dbReference>
<dbReference type="Gene3D" id="3.30.70.3290">
    <property type="match status" value="1"/>
</dbReference>
<dbReference type="InterPro" id="IPR016039">
    <property type="entry name" value="Thiolase-like"/>
</dbReference>
<dbReference type="SUPFAM" id="SSF53901">
    <property type="entry name" value="Thiolase-like"/>
    <property type="match status" value="1"/>
</dbReference>
<feature type="domain" description="Carrier" evidence="12">
    <location>
        <begin position="2058"/>
        <end position="2136"/>
    </location>
</feature>
<keyword evidence="9" id="KW-0275">Fatty acid biosynthesis</keyword>
<dbReference type="EMBL" id="OC859480">
    <property type="protein sequence ID" value="CAD7627631.1"/>
    <property type="molecule type" value="Genomic_DNA"/>
</dbReference>
<dbReference type="InterPro" id="IPR042104">
    <property type="entry name" value="PKS_dehydratase_sf"/>
</dbReference>
<dbReference type="Pfam" id="PF21089">
    <property type="entry name" value="PKS_DH_N"/>
    <property type="match status" value="1"/>
</dbReference>
<evidence type="ECO:0000313" key="15">
    <source>
        <dbReference type="EMBL" id="CAD7627631.1"/>
    </source>
</evidence>
<keyword evidence="2" id="KW-0444">Lipid biosynthesis</keyword>
<feature type="domain" description="Ketosynthase family 3 (KS3)" evidence="13">
    <location>
        <begin position="1"/>
        <end position="206"/>
    </location>
</feature>
<evidence type="ECO:0000256" key="9">
    <source>
        <dbReference type="ARBA" id="ARBA00023160"/>
    </source>
</evidence>
<dbReference type="PROSITE" id="PS50075">
    <property type="entry name" value="CARRIER"/>
    <property type="match status" value="1"/>
</dbReference>
<protein>
    <submittedName>
        <fullName evidence="15">Uncharacterized protein</fullName>
    </submittedName>
</protein>
<feature type="active site" description="Proton acceptor; for dehydratase activity" evidence="11">
    <location>
        <position position="701"/>
    </location>
</feature>
<dbReference type="InterPro" id="IPR013968">
    <property type="entry name" value="PKS_KR"/>
</dbReference>
<dbReference type="InterPro" id="IPR020841">
    <property type="entry name" value="PKS_Beta-ketoAc_synthase_dom"/>
</dbReference>
<dbReference type="GO" id="GO:0004312">
    <property type="term" value="F:fatty acid synthase activity"/>
    <property type="evidence" value="ECO:0007669"/>
    <property type="project" value="TreeGrafter"/>
</dbReference>
<dbReference type="InterPro" id="IPR016036">
    <property type="entry name" value="Malonyl_transacylase_ACP-bd"/>
</dbReference>
<dbReference type="InterPro" id="IPR011032">
    <property type="entry name" value="GroES-like_sf"/>
</dbReference>
<dbReference type="GO" id="GO:0006633">
    <property type="term" value="P:fatty acid biosynthetic process"/>
    <property type="evidence" value="ECO:0007669"/>
    <property type="project" value="UniProtKB-UniPathway"/>
</dbReference>
<dbReference type="InterPro" id="IPR029058">
    <property type="entry name" value="AB_hydrolase_fold"/>
</dbReference>
<dbReference type="PANTHER" id="PTHR43775:SF7">
    <property type="entry name" value="FATTY ACID SYNTHASE"/>
    <property type="match status" value="1"/>
</dbReference>
<evidence type="ECO:0000256" key="8">
    <source>
        <dbReference type="ARBA" id="ARBA00023098"/>
    </source>
</evidence>
<keyword evidence="6" id="KW-0521">NADP</keyword>
<evidence type="ECO:0000256" key="3">
    <source>
        <dbReference type="ARBA" id="ARBA00022553"/>
    </source>
</evidence>
<reference evidence="15" key="1">
    <citation type="submission" date="2020-11" db="EMBL/GenBank/DDBJ databases">
        <authorList>
            <person name="Tran Van P."/>
        </authorList>
    </citation>
    <scope>NUCLEOTIDE SEQUENCE</scope>
</reference>
<dbReference type="InterPro" id="IPR057326">
    <property type="entry name" value="KR_dom"/>
</dbReference>
<dbReference type="InterPro" id="IPR036736">
    <property type="entry name" value="ACP-like_sf"/>
</dbReference>
<dbReference type="SMART" id="SM00827">
    <property type="entry name" value="PKS_AT"/>
    <property type="match status" value="1"/>
</dbReference>
<sequence length="2410" mass="272351">ENGMCSPRGVAAVFDENADGYVKGEAVCCAFLQRRRNARRVYATVLAARMNIDGNKTTGMYFPSADAQQQLMIDTYNEANVDPLEVTYFETHCTGTKAGDPQEIKAIYNAYVKAPGRTEPLPLGALKSNVGHSEAGSGMSSLIKMCIVYENECIPPNLNMKQLKDECLPYCPPLKPIVECTPYKPGLAALDNFGIGGANAHVLLEPNPKVGTSDGLRIAETIPRIVNICGRTEDAVKYVMDFIQNNPKRVTNGFLALLANAMKYTPSINSSGMPFRGVVIVFSSLIIRKVSENSDKIEYEYRRQISIQKCKTVRPLWVLFPGLGGQWPAMAKALMPIKIFADKVEECHQILKEFGIDLKTILLSEDKTAISTMTAKFVSTTAIEIALFDVMKALDITPDGIIGHSFGEIACAYADGCMTTRETMIASALRGIVTTNDKNIPKGLMAVVGLPKAEMQKLCPNGVYIACNNAKESVVISGPDKEMREIIESLSEKNVFVRQLESSNIAYHSKYIQTSAQPLADAIDKYIPHPKPRSKKWLSTSLLSANPKDERLLYASGAYNAYNLANPVQFYDRLQQLPADAIVLEIGPHSLFGKIVTETLNQCSYVSLIKKDSNDKNMDLFLSGLSTLYELGVNMSVDKLYPKVEWPVPRGTQAINSLIKWDHSLKLPISKYPERYNQSTASDMNVTINCGLMEDAFYLDHCVDGNPIFPGFGYLILAWRKLAASMGNVWYNVPVIFESVQYRRAVFLTEGNEVTLTVKYYPLSGEFSVHEKDNVCVAGKIRASVGDDTLIAQHLLYDSERRLAAAEHTINRDDIYKEFRIMGLDYKQSFQRLLTAGTNDYNEFDGVCEWDGNLITYMDSISQSRFLSLPARKLLIPVFIRKLRLDPRVMLEAFRSRRRDETAPTTAVTQQLADNDANPFILTTSDQIPAADELQSYESILNQEKQRFDDRFAQYSAEMPFYYNMATKQLVAPGFELDEVFTYFAPRRQDITALVLDSQEFCPNDDNQAIDGYLSAAVTKYLQVCNSLASKLQQMGVKEIKCDFNCEKVGEEVIQEFRTENNENHVMFRTFDRILEKALEENTNKINSKEVSKILNEIQTNSEYDLSKDVVNQIQKNERMIRSLMEIVCENYVTVKEINITEINLSDSFVAKEIDQIFTHFRILPFEIDYKLIVKNKQSVNELYRERASEWQPNDEIPLKPSHLVIMRDSQDLWPIDLSQFTQDLFDSINTNGFLVSIFRYKFTEPEIAFMSLKGNTIPSNNELEARIKTFESIATKTGFKLIATKSDTIGTICLMFRKIIHKPIIPEKHNVIDISGDYEQWFGVLQDKIIDAMRADNKTDNVWLMSKESSINGIIGLVNCLRLEPGGENFRYIFHMDTNNDTNIDFNTKPYSDILANDLVANVIKGGKLGTYRHFKLPADFDKCVSNDYYLNSGPTKDLAGLQWYDSRKIPEIKTSWSIANMEISKTRVEVYCSGISFHDVMVASGRIPAGPEQLFTDCVLGCEYAGRRVDTGKRVMGIDYRAFATSLNATINSMTTVPEHWSMADAVTILSTYSTLYYALIKRANLKKGESVLIHSAAGGVGQAAINMCKHYDCDIYTTVGTEEKKQFLINEYNIPEERIFGSRDKQFLINEYNIPEERIFGSRDVLFKAKLLKITNGKGVDVVLNSLSGEKLDASYECVANSGRFIELGRFDMIQNKQIGMFDFVRDIQFIGVVVDIPITTDIKFFYDFYDWVHKNSKNGCVKPLNYTLFEAKDADKAFRYMTTGKHMGKVVIKMRAEEIDRRPLMAIKPAVDMVTTIKTFFDPNKVYIITGGLGGFGLELIPWMQFFGARKFVTTSRSGLRTEYQKYIYNRFKKFYKNMKIFESQWIVSTADGFTIEGTNQVLREAQELGPIGGVFHLTIDLNDCLLGKLTFEKFCSSIDTKHKIFANLDQLTRQLNYPLDYFVVFSSLTCGKGNGGQTNYAFGNSMCERICEERRRDGLHGLAVQYGPVGDVGVFADTSENLLSITCVRMQRINSCCDVLDKLLSIKQTVVTSYGLSRTTYKCTIKVDMSTKASTGVKSHVIAELWRALGIDPSVTPNDLTLGEIGLESMFAVELQQELEREFNVNISLNQIKSITIGMLKDFESGNTGHVECHLDEMKQMRANYLKRKFIIPTETHTRLNAVTTGRPVYFMPTLSLNFTMFEQLAQSLNRPVIGLNWTRDMNKLTTLKQVNEYFVTLMKRLEPRGGYDVVGYLDGAFAASKLLLKGWADKVVIIDVMSYDRLNVELDQLTDEDLLIFIFRVQFSKISPTIRDRIVKDMKKLSDNTARVKHMTGELLELVGKGLVAPDIDEIYHILLARLRMLLTYRSEKTKKWSNRLKMTIAKKWSKSVGKLIMIKPVIMDGVTDVNEGIGKSRDAYLLPGEQE</sequence>
<dbReference type="Pfam" id="PF02801">
    <property type="entry name" value="Ketoacyl-synt_C"/>
    <property type="match status" value="1"/>
</dbReference>
<dbReference type="InterPro" id="IPR049391">
    <property type="entry name" value="FAS_pseudo-KR"/>
</dbReference>
<dbReference type="SUPFAM" id="SSF50129">
    <property type="entry name" value="GroES-like"/>
    <property type="match status" value="1"/>
</dbReference>
<keyword evidence="4" id="KW-0808">Transferase</keyword>
<evidence type="ECO:0000256" key="4">
    <source>
        <dbReference type="ARBA" id="ARBA00022679"/>
    </source>
</evidence>
<feature type="non-terminal residue" evidence="15">
    <location>
        <position position="1"/>
    </location>
</feature>
<evidence type="ECO:0000256" key="1">
    <source>
        <dbReference type="ARBA" id="ARBA00022450"/>
    </source>
</evidence>
<dbReference type="EMBL" id="CAJPIZ010004905">
    <property type="protein sequence ID" value="CAG2108061.1"/>
    <property type="molecule type" value="Genomic_DNA"/>
</dbReference>
<keyword evidence="10" id="KW-0511">Multifunctional enzyme</keyword>
<name>A0A7R9KQR1_9ACAR</name>
<dbReference type="InterPro" id="IPR050091">
    <property type="entry name" value="PKS_NRPS_Biosynth_Enz"/>
</dbReference>
<dbReference type="InterPro" id="IPR036291">
    <property type="entry name" value="NAD(P)-bd_dom_sf"/>
</dbReference>
<keyword evidence="5" id="KW-0276">Fatty acid metabolism</keyword>
<feature type="domain" description="PKS/mFAS DH" evidence="14">
    <location>
        <begin position="663"/>
        <end position="946"/>
    </location>
</feature>
<dbReference type="Gene3D" id="1.10.1200.10">
    <property type="entry name" value="ACP-like"/>
    <property type="match status" value="1"/>
</dbReference>
<evidence type="ECO:0000313" key="16">
    <source>
        <dbReference type="Proteomes" id="UP000759131"/>
    </source>
</evidence>